<evidence type="ECO:0000313" key="2">
    <source>
        <dbReference type="WBParaSite" id="PS1159_v2.g8809.t1"/>
    </source>
</evidence>
<protein>
    <submittedName>
        <fullName evidence="2">G-protein coupled receptors family 1 profile domain-containing protein</fullName>
    </submittedName>
</protein>
<sequence length="411" mass="45872">MFSTIKPSTVVKLNITEATTMPYFPIFEASMIMTIIAFIALVVNLYILNCSRYLRRPVGVNLQLCVFKIGTFFASVFNLLALALNHYIGIVYPLHRTIITTTIVKTAIALAYIVPITAFLILFTVVPGGFRADKAFGFFSKNGCEGGRIFQLLGVRVVIVSPFILFVFIISILYLHIFIHMKRVSNNPILTSSTSSKTKKTSSRRLLVTIMFLAGSAVIGWLPTLMQYVLFCNECLIHLKPINAFYVGVISQLVNVLKLVVDGFIYASRLVEIRYAMWVFHQELLSLIPGHKINQYNEIPNEFTRYLSETVETRASRKNDSQRARLAILGKVTNQNMLRASQRQNQTTARSCSIIINTACEKLAHKPLIATNSCAAIVRNHSGGQLSSQTRHKSSDTSATTSCLTVPISDD</sequence>
<organism evidence="1 2">
    <name type="scientific">Panagrolaimus sp. PS1159</name>
    <dbReference type="NCBI Taxonomy" id="55785"/>
    <lineage>
        <taxon>Eukaryota</taxon>
        <taxon>Metazoa</taxon>
        <taxon>Ecdysozoa</taxon>
        <taxon>Nematoda</taxon>
        <taxon>Chromadorea</taxon>
        <taxon>Rhabditida</taxon>
        <taxon>Tylenchina</taxon>
        <taxon>Panagrolaimomorpha</taxon>
        <taxon>Panagrolaimoidea</taxon>
        <taxon>Panagrolaimidae</taxon>
        <taxon>Panagrolaimus</taxon>
    </lineage>
</organism>
<name>A0AC35GUC1_9BILA</name>
<dbReference type="Proteomes" id="UP000887580">
    <property type="component" value="Unplaced"/>
</dbReference>
<evidence type="ECO:0000313" key="1">
    <source>
        <dbReference type="Proteomes" id="UP000887580"/>
    </source>
</evidence>
<accession>A0AC35GUC1</accession>
<reference evidence="2" key="1">
    <citation type="submission" date="2022-11" db="UniProtKB">
        <authorList>
            <consortium name="WormBaseParasite"/>
        </authorList>
    </citation>
    <scope>IDENTIFICATION</scope>
</reference>
<proteinExistence type="predicted"/>
<dbReference type="WBParaSite" id="PS1159_v2.g8809.t1">
    <property type="protein sequence ID" value="PS1159_v2.g8809.t1"/>
    <property type="gene ID" value="PS1159_v2.g8809"/>
</dbReference>